<dbReference type="GO" id="GO:0016538">
    <property type="term" value="F:cyclin-dependent protein serine/threonine kinase regulator activity"/>
    <property type="evidence" value="ECO:0000318"/>
    <property type="project" value="GO_Central"/>
</dbReference>
<protein>
    <submittedName>
        <fullName evidence="3">AAL032Wp</fullName>
    </submittedName>
</protein>
<dbReference type="Gene3D" id="1.10.472.10">
    <property type="entry name" value="Cyclin-like"/>
    <property type="match status" value="1"/>
</dbReference>
<dbReference type="InParanoid" id="Q75EW0"/>
<evidence type="ECO:0000313" key="4">
    <source>
        <dbReference type="Proteomes" id="UP000000591"/>
    </source>
</evidence>
<dbReference type="PANTHER" id="PTHR15615:SF36">
    <property type="entry name" value="PHO85 CYCLIN-5"/>
    <property type="match status" value="1"/>
</dbReference>
<name>Q75EW0_EREGS</name>
<dbReference type="OrthoDB" id="286814at2759"/>
<dbReference type="CDD" id="cd20557">
    <property type="entry name" value="CYCLIN_ScPCL1-like"/>
    <property type="match status" value="1"/>
</dbReference>
<feature type="region of interest" description="Disordered" evidence="1">
    <location>
        <begin position="204"/>
        <end position="232"/>
    </location>
</feature>
<evidence type="ECO:0000256" key="1">
    <source>
        <dbReference type="SAM" id="MobiDB-lite"/>
    </source>
</evidence>
<evidence type="ECO:0000313" key="3">
    <source>
        <dbReference type="EMBL" id="AAS50334.1"/>
    </source>
</evidence>
<accession>Q75EW0</accession>
<sequence>MQEEGFRELPGLTAAPLPPSPGVGNGGGARGAVDGARKSPTRLMQVIATLLAALTFNYSNQRINNSKHSLLQFLAEIVRRSKSSRGVTVLATYYFHRLYQYRLKSLPLAQVPEFARSSKRMFLCSLILAHKFTQDSTFSMKAWSTITGLPPKDISTMERWALNQLQYRLYVSAEDLDRWTEDVLFMNCRSEPVHLHSGECCKSARDPGDVHSGECSKRARDSDEADPRQDSPWDCVKRLHRCVT</sequence>
<feature type="domain" description="Cyclin N-terminal" evidence="2">
    <location>
        <begin position="65"/>
        <end position="169"/>
    </location>
</feature>
<dbReference type="EMBL" id="AE016814">
    <property type="protein sequence ID" value="AAS50334.1"/>
    <property type="molecule type" value="Genomic_DNA"/>
</dbReference>
<dbReference type="KEGG" id="ago:AGOS_AAL032W"/>
<dbReference type="InterPro" id="IPR036915">
    <property type="entry name" value="Cyclin-like_sf"/>
</dbReference>
<reference evidence="4" key="2">
    <citation type="journal article" date="2013" name="G3 (Bethesda)">
        <title>Genomes of Ashbya fungi isolated from insects reveal four mating-type loci, numerous translocations, lack of transposons, and distinct gene duplications.</title>
        <authorList>
            <person name="Dietrich F.S."/>
            <person name="Voegeli S."/>
            <person name="Kuo S."/>
            <person name="Philippsen P."/>
        </authorList>
    </citation>
    <scope>GENOME REANNOTATION</scope>
    <source>
        <strain evidence="4">ATCC 10895 / CBS 109.51 / FGSC 9923 / NRRL Y-1056</strain>
    </source>
</reference>
<dbReference type="PANTHER" id="PTHR15615">
    <property type="match status" value="1"/>
</dbReference>
<organism evidence="3 4">
    <name type="scientific">Eremothecium gossypii (strain ATCC 10895 / CBS 109.51 / FGSC 9923 / NRRL Y-1056)</name>
    <name type="common">Yeast</name>
    <name type="synonym">Ashbya gossypii</name>
    <dbReference type="NCBI Taxonomy" id="284811"/>
    <lineage>
        <taxon>Eukaryota</taxon>
        <taxon>Fungi</taxon>
        <taxon>Dikarya</taxon>
        <taxon>Ascomycota</taxon>
        <taxon>Saccharomycotina</taxon>
        <taxon>Saccharomycetes</taxon>
        <taxon>Saccharomycetales</taxon>
        <taxon>Saccharomycetaceae</taxon>
        <taxon>Eremothecium</taxon>
    </lineage>
</organism>
<dbReference type="Pfam" id="PF00134">
    <property type="entry name" value="Cyclin_N"/>
    <property type="match status" value="1"/>
</dbReference>
<dbReference type="eggNOG" id="KOG1674">
    <property type="taxonomic scope" value="Eukaryota"/>
</dbReference>
<feature type="region of interest" description="Disordered" evidence="1">
    <location>
        <begin position="1"/>
        <end position="35"/>
    </location>
</feature>
<dbReference type="GO" id="GO:0000307">
    <property type="term" value="C:cyclin-dependent protein kinase holoenzyme complex"/>
    <property type="evidence" value="ECO:0000318"/>
    <property type="project" value="GO_Central"/>
</dbReference>
<dbReference type="RefSeq" id="NP_982510.1">
    <property type="nucleotide sequence ID" value="NM_207863.1"/>
</dbReference>
<dbReference type="STRING" id="284811.Q75EW0"/>
<dbReference type="InterPro" id="IPR006671">
    <property type="entry name" value="Cyclin_N"/>
</dbReference>
<dbReference type="GO" id="GO:0019901">
    <property type="term" value="F:protein kinase binding"/>
    <property type="evidence" value="ECO:0007669"/>
    <property type="project" value="InterPro"/>
</dbReference>
<dbReference type="Proteomes" id="UP000000591">
    <property type="component" value="Chromosome I"/>
</dbReference>
<dbReference type="HOGENOM" id="CLU_1137772_0_0_1"/>
<dbReference type="GO" id="GO:0005634">
    <property type="term" value="C:nucleus"/>
    <property type="evidence" value="ECO:0000318"/>
    <property type="project" value="GO_Central"/>
</dbReference>
<gene>
    <name evidence="3" type="ORF">AGOS_AAL032W</name>
</gene>
<keyword evidence="4" id="KW-1185">Reference proteome</keyword>
<dbReference type="InterPro" id="IPR013922">
    <property type="entry name" value="Cyclin_PHO80-like"/>
</dbReference>
<dbReference type="SUPFAM" id="SSF47954">
    <property type="entry name" value="Cyclin-like"/>
    <property type="match status" value="1"/>
</dbReference>
<evidence type="ECO:0000259" key="2">
    <source>
        <dbReference type="Pfam" id="PF00134"/>
    </source>
</evidence>
<dbReference type="FunCoup" id="Q75EW0">
    <property type="interactions" value="132"/>
</dbReference>
<dbReference type="GeneID" id="4618552"/>
<proteinExistence type="predicted"/>
<reference evidence="3 4" key="1">
    <citation type="journal article" date="2004" name="Science">
        <title>The Ashbya gossypii genome as a tool for mapping the ancient Saccharomyces cerevisiae genome.</title>
        <authorList>
            <person name="Dietrich F.S."/>
            <person name="Voegeli S."/>
            <person name="Brachat S."/>
            <person name="Lerch A."/>
            <person name="Gates K."/>
            <person name="Steiner S."/>
            <person name="Mohr C."/>
            <person name="Pohlmann R."/>
            <person name="Luedi P."/>
            <person name="Choi S."/>
            <person name="Wing R.A."/>
            <person name="Flavier A."/>
            <person name="Gaffney T.D."/>
            <person name="Philippsen P."/>
        </authorList>
    </citation>
    <scope>NUCLEOTIDE SEQUENCE [LARGE SCALE GENOMIC DNA]</scope>
    <source>
        <strain evidence="4">ATCC 10895 / CBS 109.51 / FGSC 9923 / NRRL Y-1056</strain>
    </source>
</reference>
<dbReference type="AlphaFoldDB" id="Q75EW0"/>